<name>R9A977_WALI9</name>
<keyword evidence="2" id="KW-1185">Reference proteome</keyword>
<proteinExistence type="predicted"/>
<dbReference type="Proteomes" id="UP000014064">
    <property type="component" value="Unassembled WGS sequence"/>
</dbReference>
<dbReference type="GeneID" id="20376183"/>
<dbReference type="HOGENOM" id="CLU_1887355_0_0_1"/>
<accession>R9A977</accession>
<dbReference type="RefSeq" id="XP_009270483.1">
    <property type="nucleotide sequence ID" value="XM_009272208.1"/>
</dbReference>
<dbReference type="AlphaFoldDB" id="R9A977"/>
<gene>
    <name evidence="1" type="ORF">J056_003231</name>
</gene>
<sequence length="135" mass="14631">MTDLIKQLPTHDGTGTFSNGDDLDLCSFTPTSFDSSLPSNLSGDLFDFFTDDSDKSPQSKLVSDVVSRRRKSSAASLCSSCQQHQSQLSSSIFAQSAGLYKKTSVDCTHIEPPQSSIVSYLASYLVLTLKSLHLI</sequence>
<evidence type="ECO:0000313" key="2">
    <source>
        <dbReference type="Proteomes" id="UP000014064"/>
    </source>
</evidence>
<evidence type="ECO:0000313" key="1">
    <source>
        <dbReference type="EMBL" id="EOQ98672.1"/>
    </source>
</evidence>
<dbReference type="KEGG" id="wic:J056_003231"/>
<organism evidence="1 2">
    <name type="scientific">Wallemia ichthyophaga (strain EXF-994 / CBS 113033)</name>
    <dbReference type="NCBI Taxonomy" id="1299270"/>
    <lineage>
        <taxon>Eukaryota</taxon>
        <taxon>Fungi</taxon>
        <taxon>Dikarya</taxon>
        <taxon>Basidiomycota</taxon>
        <taxon>Wallemiomycotina</taxon>
        <taxon>Wallemiomycetes</taxon>
        <taxon>Wallemiales</taxon>
        <taxon>Wallemiaceae</taxon>
        <taxon>Wallemia</taxon>
    </lineage>
</organism>
<protein>
    <submittedName>
        <fullName evidence="1">Uncharacterized protein</fullName>
    </submittedName>
</protein>
<dbReference type="EMBL" id="KE007257">
    <property type="protein sequence ID" value="EOQ98672.1"/>
    <property type="molecule type" value="Genomic_DNA"/>
</dbReference>
<reference evidence="2" key="1">
    <citation type="journal article" date="2013" name="BMC Genomics">
        <title>Genome and transcriptome sequencing of the halophilic fungus Wallemia ichthyophaga: haloadaptations present and absent.</title>
        <authorList>
            <person name="Zajc J."/>
            <person name="Liu Y."/>
            <person name="Dai W."/>
            <person name="Yang Z."/>
            <person name="Hu J."/>
            <person name="Gostincar C."/>
            <person name="Gunde-Cimerman N."/>
        </authorList>
    </citation>
    <scope>NUCLEOTIDE SEQUENCE [LARGE SCALE GENOMIC DNA]</scope>
    <source>
        <strain evidence="2">EXF-994 / CBS 113033</strain>
    </source>
</reference>